<evidence type="ECO:0000256" key="1">
    <source>
        <dbReference type="SAM" id="MobiDB-lite"/>
    </source>
</evidence>
<feature type="region of interest" description="Disordered" evidence="1">
    <location>
        <begin position="1"/>
        <end position="34"/>
    </location>
</feature>
<dbReference type="AlphaFoldDB" id="G4MMR6"/>
<reference key="2">
    <citation type="submission" date="2011-05" db="EMBL/GenBank/DDBJ databases">
        <title>The Genome Sequence of Magnaporthe oryzae 70-15.</title>
        <authorList>
            <consortium name="The Broad Institute Genome Sequencing Platform"/>
            <person name="Ma L.-J."/>
            <person name="Dead R."/>
            <person name="Young S.K."/>
            <person name="Zeng Q."/>
            <person name="Gargeya S."/>
            <person name="Fitzgerald M."/>
            <person name="Haas B."/>
            <person name="Abouelleil A."/>
            <person name="Alvarado L."/>
            <person name="Arachchi H.M."/>
            <person name="Berlin A."/>
            <person name="Brown A."/>
            <person name="Chapman S.B."/>
            <person name="Chen Z."/>
            <person name="Dunbar C."/>
            <person name="Freedman E."/>
            <person name="Gearin G."/>
            <person name="Gellesch M."/>
            <person name="Goldberg J."/>
            <person name="Griggs A."/>
            <person name="Gujja S."/>
            <person name="Heiman D."/>
            <person name="Howarth C."/>
            <person name="Larson L."/>
            <person name="Lui A."/>
            <person name="MacDonald P.J.P."/>
            <person name="Mehta T."/>
            <person name="Montmayeur A."/>
            <person name="Murphy C."/>
            <person name="Neiman D."/>
            <person name="Pearson M."/>
            <person name="Priest M."/>
            <person name="Roberts A."/>
            <person name="Saif S."/>
            <person name="Shea T."/>
            <person name="Shenoy N."/>
            <person name="Sisk P."/>
            <person name="Stolte C."/>
            <person name="Sykes S."/>
            <person name="Yandava C."/>
            <person name="Wortman J."/>
            <person name="Nusbaum C."/>
            <person name="Birren B."/>
        </authorList>
    </citation>
    <scope>NUCLEOTIDE SEQUENCE</scope>
    <source>
        <strain>70-15</strain>
    </source>
</reference>
<keyword evidence="3" id="KW-1185">Reference proteome</keyword>
<proteinExistence type="predicted"/>
<dbReference type="InParanoid" id="G4MMR6"/>
<dbReference type="EMBL" id="CM001231">
    <property type="protein sequence ID" value="EHA56146.1"/>
    <property type="molecule type" value="Genomic_DNA"/>
</dbReference>
<organism evidence="2 3">
    <name type="scientific">Pyricularia oryzae (strain 70-15 / ATCC MYA-4617 / FGSC 8958)</name>
    <name type="common">Rice blast fungus</name>
    <name type="synonym">Magnaporthe oryzae</name>
    <dbReference type="NCBI Taxonomy" id="242507"/>
    <lineage>
        <taxon>Eukaryota</taxon>
        <taxon>Fungi</taxon>
        <taxon>Dikarya</taxon>
        <taxon>Ascomycota</taxon>
        <taxon>Pezizomycotina</taxon>
        <taxon>Sordariomycetes</taxon>
        <taxon>Sordariomycetidae</taxon>
        <taxon>Magnaporthales</taxon>
        <taxon>Pyriculariaceae</taxon>
        <taxon>Pyricularia</taxon>
    </lineage>
</organism>
<dbReference type="GeneID" id="2681639"/>
<sequence>MPPAPNAVANSQTPAWLSPLTQRQTPPPSPSTQLELKFSSVEQELQRINKDFVQSPLQDLESTVAAFQFENLVAGIEAKAAAAEARIGAIEDTISSLKGRIKEIRFYVFHKGLAQHA</sequence>
<gene>
    <name evidence="2" type="ORF">MGG_02013</name>
</gene>
<name>G4MMR6_PYRO7</name>
<accession>G4MMR6</accession>
<dbReference type="RefSeq" id="XP_003708758.1">
    <property type="nucleotide sequence ID" value="XM_003708710.1"/>
</dbReference>
<reference evidence="2 3" key="1">
    <citation type="journal article" date="2005" name="Nature">
        <title>The genome sequence of the rice blast fungus Magnaporthe grisea.</title>
        <authorList>
            <person name="Dean R.A."/>
            <person name="Talbot N.J."/>
            <person name="Ebbole D.J."/>
            <person name="Farman M.L."/>
            <person name="Mitchell T.K."/>
            <person name="Orbach M.J."/>
            <person name="Thon M."/>
            <person name="Kulkarni R."/>
            <person name="Xu J.R."/>
            <person name="Pan H."/>
            <person name="Read N.D."/>
            <person name="Lee Y.H."/>
            <person name="Carbone I."/>
            <person name="Brown D."/>
            <person name="Oh Y.Y."/>
            <person name="Donofrio N."/>
            <person name="Jeong J.S."/>
            <person name="Soanes D.M."/>
            <person name="Djonovic S."/>
            <person name="Kolomiets E."/>
            <person name="Rehmeyer C."/>
            <person name="Li W."/>
            <person name="Harding M."/>
            <person name="Kim S."/>
            <person name="Lebrun M.H."/>
            <person name="Bohnert H."/>
            <person name="Coughlan S."/>
            <person name="Butler J."/>
            <person name="Calvo S."/>
            <person name="Ma L.J."/>
            <person name="Nicol R."/>
            <person name="Purcell S."/>
            <person name="Nusbaum C."/>
            <person name="Galagan J.E."/>
            <person name="Birren B.W."/>
        </authorList>
    </citation>
    <scope>NUCLEOTIDE SEQUENCE [LARGE SCALE GENOMIC DNA]</scope>
    <source>
        <strain evidence="3">70-15 / ATCC MYA-4617 / FGSC 8958</strain>
    </source>
</reference>
<dbReference type="KEGG" id="mgr:MGG_02013"/>
<dbReference type="VEuPathDB" id="FungiDB:MGG_02013"/>
<dbReference type="HOGENOM" id="CLU_2085289_0_0_1"/>
<dbReference type="Proteomes" id="UP000009058">
    <property type="component" value="Chromosome 1"/>
</dbReference>
<evidence type="ECO:0000313" key="2">
    <source>
        <dbReference type="EMBL" id="EHA56146.1"/>
    </source>
</evidence>
<dbReference type="SMR" id="G4MMR6"/>
<protein>
    <submittedName>
        <fullName evidence="2">Uncharacterized protein</fullName>
    </submittedName>
</protein>
<evidence type="ECO:0000313" key="3">
    <source>
        <dbReference type="Proteomes" id="UP000009058"/>
    </source>
</evidence>